<dbReference type="OrthoDB" id="414463at2759"/>
<dbReference type="Gene3D" id="3.30.470.10">
    <property type="match status" value="1"/>
</dbReference>
<feature type="compositionally biased region" description="Low complexity" evidence="1">
    <location>
        <begin position="499"/>
        <end position="508"/>
    </location>
</feature>
<feature type="region of interest" description="Disordered" evidence="1">
    <location>
        <begin position="496"/>
        <end position="520"/>
    </location>
</feature>
<dbReference type="AlphaFoldDB" id="A0A1B9GZN3"/>
<dbReference type="PANTHER" id="PTHR31223">
    <property type="entry name" value="LOG FAMILY PROTEIN YJL055W"/>
    <property type="match status" value="1"/>
</dbReference>
<dbReference type="InterPro" id="IPR031100">
    <property type="entry name" value="LOG_fam"/>
</dbReference>
<organism evidence="2 3">
    <name type="scientific">Kwoniella heveanensis BCC8398</name>
    <dbReference type="NCBI Taxonomy" id="1296120"/>
    <lineage>
        <taxon>Eukaryota</taxon>
        <taxon>Fungi</taxon>
        <taxon>Dikarya</taxon>
        <taxon>Basidiomycota</taxon>
        <taxon>Agaricomycotina</taxon>
        <taxon>Tremellomycetes</taxon>
        <taxon>Tremellales</taxon>
        <taxon>Cryptococcaceae</taxon>
        <taxon>Kwoniella</taxon>
    </lineage>
</organism>
<dbReference type="Gene3D" id="3.40.50.450">
    <property type="match status" value="1"/>
</dbReference>
<proteinExistence type="predicted"/>
<name>A0A1B9GZN3_9TREE</name>
<protein>
    <submittedName>
        <fullName evidence="2">TIGR00730 family protein</fullName>
    </submittedName>
</protein>
<evidence type="ECO:0000313" key="3">
    <source>
        <dbReference type="Proteomes" id="UP000092666"/>
    </source>
</evidence>
<dbReference type="Pfam" id="PF03641">
    <property type="entry name" value="Lysine_decarbox"/>
    <property type="match status" value="1"/>
</dbReference>
<dbReference type="EMBL" id="KI669495">
    <property type="protein sequence ID" value="OCF36482.1"/>
    <property type="molecule type" value="Genomic_DNA"/>
</dbReference>
<dbReference type="GO" id="GO:0016799">
    <property type="term" value="F:hydrolase activity, hydrolyzing N-glycosyl compounds"/>
    <property type="evidence" value="ECO:0007669"/>
    <property type="project" value="TreeGrafter"/>
</dbReference>
<dbReference type="InterPro" id="IPR043131">
    <property type="entry name" value="BCAT-like_N"/>
</dbReference>
<dbReference type="PANTHER" id="PTHR31223:SF70">
    <property type="entry name" value="LOG FAMILY PROTEIN YJL055W"/>
    <property type="match status" value="1"/>
</dbReference>
<feature type="region of interest" description="Disordered" evidence="1">
    <location>
        <begin position="84"/>
        <end position="127"/>
    </location>
</feature>
<reference evidence="3" key="2">
    <citation type="submission" date="2013-12" db="EMBL/GenBank/DDBJ databases">
        <title>Evolution of pathogenesis and genome organization in the Tremellales.</title>
        <authorList>
            <person name="Cuomo C."/>
            <person name="Litvintseva A."/>
            <person name="Heitman J."/>
            <person name="Chen Y."/>
            <person name="Sun S."/>
            <person name="Springer D."/>
            <person name="Dromer F."/>
            <person name="Young S."/>
            <person name="Zeng Q."/>
            <person name="Chapman S."/>
            <person name="Gujja S."/>
            <person name="Saif S."/>
            <person name="Birren B."/>
        </authorList>
    </citation>
    <scope>NUCLEOTIDE SEQUENCE [LARGE SCALE GENOMIC DNA]</scope>
    <source>
        <strain evidence="3">BCC8398</strain>
    </source>
</reference>
<dbReference type="SUPFAM" id="SSF102405">
    <property type="entry name" value="MCP/YpsA-like"/>
    <property type="match status" value="1"/>
</dbReference>
<dbReference type="InterPro" id="IPR043132">
    <property type="entry name" value="BCAT-like_C"/>
</dbReference>
<dbReference type="Proteomes" id="UP000092666">
    <property type="component" value="Unassembled WGS sequence"/>
</dbReference>
<feature type="region of interest" description="Disordered" evidence="1">
    <location>
        <begin position="398"/>
        <end position="422"/>
    </location>
</feature>
<reference evidence="2 3" key="1">
    <citation type="submission" date="2013-07" db="EMBL/GenBank/DDBJ databases">
        <title>The Genome Sequence of Cryptococcus heveanensis BCC8398.</title>
        <authorList>
            <consortium name="The Broad Institute Genome Sequencing Platform"/>
            <person name="Cuomo C."/>
            <person name="Litvintseva A."/>
            <person name="Chen Y."/>
            <person name="Heitman J."/>
            <person name="Sun S."/>
            <person name="Springer D."/>
            <person name="Dromer F."/>
            <person name="Young S.K."/>
            <person name="Zeng Q."/>
            <person name="Gargeya S."/>
            <person name="Fitzgerald M."/>
            <person name="Abouelleil A."/>
            <person name="Alvarado L."/>
            <person name="Berlin A.M."/>
            <person name="Chapman S.B."/>
            <person name="Dewar J."/>
            <person name="Goldberg J."/>
            <person name="Griggs A."/>
            <person name="Gujja S."/>
            <person name="Hansen M."/>
            <person name="Howarth C."/>
            <person name="Imamovic A."/>
            <person name="Larimer J."/>
            <person name="McCowan C."/>
            <person name="Murphy C."/>
            <person name="Pearson M."/>
            <person name="Priest M."/>
            <person name="Roberts A."/>
            <person name="Saif S."/>
            <person name="Shea T."/>
            <person name="Sykes S."/>
            <person name="Wortman J."/>
            <person name="Nusbaum C."/>
            <person name="Birren B."/>
        </authorList>
    </citation>
    <scope>NUCLEOTIDE SEQUENCE [LARGE SCALE GENOMIC DNA]</scope>
    <source>
        <strain evidence="2 3">BCC8398</strain>
    </source>
</reference>
<feature type="compositionally biased region" description="Polar residues" evidence="1">
    <location>
        <begin position="95"/>
        <end position="116"/>
    </location>
</feature>
<dbReference type="GO" id="GO:0005829">
    <property type="term" value="C:cytosol"/>
    <property type="evidence" value="ECO:0007669"/>
    <property type="project" value="TreeGrafter"/>
</dbReference>
<keyword evidence="3" id="KW-1185">Reference proteome</keyword>
<dbReference type="Gene3D" id="3.20.10.10">
    <property type="entry name" value="D-amino Acid Aminotransferase, subunit A, domain 2"/>
    <property type="match status" value="1"/>
</dbReference>
<dbReference type="InterPro" id="IPR005269">
    <property type="entry name" value="LOG"/>
</dbReference>
<dbReference type="STRING" id="1296120.A0A1B9GZN3"/>
<dbReference type="GO" id="GO:0009691">
    <property type="term" value="P:cytokinin biosynthetic process"/>
    <property type="evidence" value="ECO:0007669"/>
    <property type="project" value="InterPro"/>
</dbReference>
<evidence type="ECO:0000256" key="1">
    <source>
        <dbReference type="SAM" id="MobiDB-lite"/>
    </source>
</evidence>
<evidence type="ECO:0000313" key="2">
    <source>
        <dbReference type="EMBL" id="OCF36482.1"/>
    </source>
</evidence>
<gene>
    <name evidence="2" type="ORF">I316_01731</name>
</gene>
<dbReference type="NCBIfam" id="TIGR00730">
    <property type="entry name" value="Rossman fold protein, TIGR00730 family"/>
    <property type="match status" value="1"/>
</dbReference>
<accession>A0A1B9GZN3</accession>
<sequence>MSVPSPFSANKGLKKPVCVFCGSSPGKLKLYTIASESVGQALANESIPLVYGGGRRGIMGVVSQASLQSGGYVHGIIPRALTERASEHTPAPGTNGESSLSRASDVNGNGASQEGTGETILTDESGGRFTTDIVGSMHERKMKMAKLSQGGFIVLPGGFGTFEEVLEMITWNQLGIHRLPILILNIGNFYAHLKLQFVKAVEAGFISAANLSLCQVVNLAGGDDESLNSDESRAGEWGQAAIQALKDWQFAEDTGYGIDWELKEKRAGGDESVLNAKSANATSTLSSGISRTVSSLRRPEALFTTLRYTSPSLHESTIPIERSSIPLLDYHVLRLREAHAHFRERDSSEVWGEWMGDQRLWELLKDALEAKEKEVRGDWRVRVVLHPGSKLEVQVVPAPRDAGPSSLATPEKQQTPTTATATARRPLILDPIVTDLSQKDSDELDLRLYKTTDRGMYDTAYARGGALLPPDVHPEVLLHTSSLVLETTTSNIAVLPPLSSSTSTASTTGHNQKHNPETTRKWLTPRLTRRGTTPQERGEEGATASASAYFLNGAMRRYFLDNDIIQETDLTVDELRQMWSDGGRIIGFNGLR</sequence>